<keyword evidence="4" id="KW-1185">Reference proteome</keyword>
<keyword evidence="1" id="KW-1133">Transmembrane helix</keyword>
<dbReference type="Pfam" id="PF04892">
    <property type="entry name" value="VanZ"/>
    <property type="match status" value="1"/>
</dbReference>
<evidence type="ECO:0000313" key="3">
    <source>
        <dbReference type="EMBL" id="RNF39565.1"/>
    </source>
</evidence>
<dbReference type="RefSeq" id="WP_123165265.1">
    <property type="nucleotide sequence ID" value="NZ_RIAX01000005.1"/>
</dbReference>
<reference evidence="3 4" key="1">
    <citation type="journal article" date="2018" name="Int. J. Syst. Evol. Microbiol.">
        <title>Planococcus salinus sp. nov., a moderately halophilic bacterium isolated from a saline-alkali soil.</title>
        <authorList>
            <person name="Gan L."/>
        </authorList>
    </citation>
    <scope>NUCLEOTIDE SEQUENCE [LARGE SCALE GENOMIC DNA]</scope>
    <source>
        <strain evidence="3 4">LCB217</strain>
    </source>
</reference>
<keyword evidence="1" id="KW-0472">Membrane</keyword>
<dbReference type="NCBIfam" id="NF037970">
    <property type="entry name" value="vanZ_1"/>
    <property type="match status" value="1"/>
</dbReference>
<dbReference type="OrthoDB" id="291892at2"/>
<evidence type="ECO:0000259" key="2">
    <source>
        <dbReference type="Pfam" id="PF04892"/>
    </source>
</evidence>
<evidence type="ECO:0000313" key="4">
    <source>
        <dbReference type="Proteomes" id="UP000275473"/>
    </source>
</evidence>
<proteinExistence type="predicted"/>
<evidence type="ECO:0000256" key="1">
    <source>
        <dbReference type="SAM" id="Phobius"/>
    </source>
</evidence>
<organism evidence="3 4">
    <name type="scientific">Planococcus salinus</name>
    <dbReference type="NCBI Taxonomy" id="1848460"/>
    <lineage>
        <taxon>Bacteria</taxon>
        <taxon>Bacillati</taxon>
        <taxon>Bacillota</taxon>
        <taxon>Bacilli</taxon>
        <taxon>Bacillales</taxon>
        <taxon>Caryophanaceae</taxon>
        <taxon>Planococcus</taxon>
    </lineage>
</organism>
<keyword evidence="1" id="KW-0812">Transmembrane</keyword>
<sequence length="148" mass="16014">MSKFKIIILAAVLAGIYYLSNQPASQSWELSMVITENLFYIIDVVSPAAETSIGELHTLIRKSAHFLVFLLLGFATASVVKGKGTLQLRTVGIALGICIAFAVLDETHQLFVVGRGAQVEDVFIDSFGAAIGIGVYGLAARSRNRRRQ</sequence>
<accession>A0A3M8P7B8</accession>
<dbReference type="Proteomes" id="UP000275473">
    <property type="component" value="Unassembled WGS sequence"/>
</dbReference>
<dbReference type="AlphaFoldDB" id="A0A3M8P7B8"/>
<dbReference type="EMBL" id="RIAX01000005">
    <property type="protein sequence ID" value="RNF39565.1"/>
    <property type="molecule type" value="Genomic_DNA"/>
</dbReference>
<protein>
    <submittedName>
        <fullName evidence="3">VanZ family protein</fullName>
    </submittedName>
</protein>
<feature type="transmembrane region" description="Helical" evidence="1">
    <location>
        <begin position="86"/>
        <end position="103"/>
    </location>
</feature>
<gene>
    <name evidence="3" type="ORF">EEX84_08810</name>
</gene>
<comment type="caution">
    <text evidence="3">The sequence shown here is derived from an EMBL/GenBank/DDBJ whole genome shotgun (WGS) entry which is preliminary data.</text>
</comment>
<feature type="transmembrane region" description="Helical" evidence="1">
    <location>
        <begin position="123"/>
        <end position="140"/>
    </location>
</feature>
<dbReference type="InterPro" id="IPR006976">
    <property type="entry name" value="VanZ-like"/>
</dbReference>
<feature type="domain" description="VanZ-like" evidence="2">
    <location>
        <begin position="6"/>
        <end position="138"/>
    </location>
</feature>
<name>A0A3M8P7B8_9BACL</name>